<feature type="region of interest" description="Disordered" evidence="1">
    <location>
        <begin position="133"/>
        <end position="277"/>
    </location>
</feature>
<name>A0ABY8GC27_9GAMM</name>
<dbReference type="InterPro" id="IPR009576">
    <property type="entry name" value="Biofilm_formation_YgiB"/>
</dbReference>
<gene>
    <name evidence="3" type="ORF">O1Q98_09695</name>
</gene>
<reference evidence="3 4" key="1">
    <citation type="submission" date="2022-12" db="EMBL/GenBank/DDBJ databases">
        <title>Complete genome sequencing of Dickeya lacustris type strain LMG30899.</title>
        <authorList>
            <person name="Dobhal S."/>
            <person name="Arizala D."/>
            <person name="Arif M."/>
        </authorList>
    </citation>
    <scope>NUCLEOTIDE SEQUENCE [LARGE SCALE GENOMIC DNA]</scope>
    <source>
        <strain evidence="3 4">LMG30899</strain>
    </source>
</reference>
<keyword evidence="4" id="KW-1185">Reference proteome</keyword>
<dbReference type="EMBL" id="CP114280">
    <property type="protein sequence ID" value="WFN57430.1"/>
    <property type="molecule type" value="Genomic_DNA"/>
</dbReference>
<evidence type="ECO:0000313" key="3">
    <source>
        <dbReference type="EMBL" id="WFN57430.1"/>
    </source>
</evidence>
<evidence type="ECO:0000256" key="2">
    <source>
        <dbReference type="SAM" id="SignalP"/>
    </source>
</evidence>
<keyword evidence="2" id="KW-0732">Signal</keyword>
<evidence type="ECO:0000256" key="1">
    <source>
        <dbReference type="SAM" id="MobiDB-lite"/>
    </source>
</evidence>
<protein>
    <submittedName>
        <fullName evidence="3">DUF1190 family protein</fullName>
    </submittedName>
</protein>
<evidence type="ECO:0000313" key="4">
    <source>
        <dbReference type="Proteomes" id="UP001219630"/>
    </source>
</evidence>
<feature type="signal peptide" evidence="2">
    <location>
        <begin position="1"/>
        <end position="34"/>
    </location>
</feature>
<dbReference type="NCBIfam" id="NF008655">
    <property type="entry name" value="PRK11653.1"/>
    <property type="match status" value="1"/>
</dbReference>
<sequence length="277" mass="29579">MKRTPHIRHARFRKQWRYRIAPLALAVGATFILAGCEKADETVSLYQNADDCTRANPSMKEQCNTTYNNALQEAQKTAPKYATREECVAAFGESQCTQNTTTANASSHQQGSFWMPLMAGFMMGKLMGGNNYSQQPIFRPNPANNPAGGQYVDASGKSYGNTMGRTITVPREAMAPKPATSAPSSSITTTRGGFGGTVNQMNSAPLNNSAPGNHPSQIATPSATTNTAPITKMQDNRDSNRTSSSYSNGSNSSYSSGSSSRPTSSEAPARRSMSFGG</sequence>
<organism evidence="3 4">
    <name type="scientific">Dickeya lacustris</name>
    <dbReference type="NCBI Taxonomy" id="2259638"/>
    <lineage>
        <taxon>Bacteria</taxon>
        <taxon>Pseudomonadati</taxon>
        <taxon>Pseudomonadota</taxon>
        <taxon>Gammaproteobacteria</taxon>
        <taxon>Enterobacterales</taxon>
        <taxon>Pectobacteriaceae</taxon>
        <taxon>Dickeya</taxon>
    </lineage>
</organism>
<feature type="chain" id="PRO_5045151265" evidence="2">
    <location>
        <begin position="35"/>
        <end position="277"/>
    </location>
</feature>
<accession>A0ABY8GC27</accession>
<dbReference type="Proteomes" id="UP001219630">
    <property type="component" value="Chromosome"/>
</dbReference>
<dbReference type="Pfam" id="PF06693">
    <property type="entry name" value="DUF1190"/>
    <property type="match status" value="1"/>
</dbReference>
<proteinExistence type="predicted"/>
<feature type="compositionally biased region" description="Low complexity" evidence="1">
    <location>
        <begin position="241"/>
        <end position="277"/>
    </location>
</feature>
<feature type="compositionally biased region" description="Polar residues" evidence="1">
    <location>
        <begin position="197"/>
        <end position="229"/>
    </location>
</feature>
<feature type="compositionally biased region" description="Low complexity" evidence="1">
    <location>
        <begin position="173"/>
        <end position="190"/>
    </location>
</feature>